<evidence type="ECO:0000313" key="3">
    <source>
        <dbReference type="EMBL" id="MQM28619.1"/>
    </source>
</evidence>
<dbReference type="GO" id="GO:0005737">
    <property type="term" value="C:cytoplasm"/>
    <property type="evidence" value="ECO:0007669"/>
    <property type="project" value="TreeGrafter"/>
</dbReference>
<dbReference type="InterPro" id="IPR001509">
    <property type="entry name" value="Epimerase_deHydtase"/>
</dbReference>
<dbReference type="GO" id="GO:0004029">
    <property type="term" value="F:aldehyde dehydrogenase (NAD+) activity"/>
    <property type="evidence" value="ECO:0007669"/>
    <property type="project" value="TreeGrafter"/>
</dbReference>
<evidence type="ECO:0000313" key="4">
    <source>
        <dbReference type="Proteomes" id="UP000477750"/>
    </source>
</evidence>
<evidence type="ECO:0000259" key="2">
    <source>
        <dbReference type="Pfam" id="PF01370"/>
    </source>
</evidence>
<sequence length="330" mass="34908">MRVLLAGATGAIGSALTRGLLEAGHEVLGLTRSPGGAARLSAIGARPIPADLMDRDGLLRALDGEAADAVVHQATAIRVVPLFHRSLYATDDLREQGTANLLEAAAALGAGRFVTQSFFLGYGYRDHGPRPLTEEHPFARPTGHRPTDRHMRSMRANEEQVLAASGIALRYGMFYGPEPMTLKLLEAARKRRLPAIRGAGVVPPIHVYDAASATVAALELGRPGQAYNIADDHPVGFDEYVTTMAAVAGAPAPPSMPAGILAATPYLRALMATARIRLDTTKAKRELGWAPVFPSVREGLAAVLASDGSRGGTRGPRTADRPKASRRRPA</sequence>
<comment type="caution">
    <text evidence="3">The sequence shown here is derived from an EMBL/GenBank/DDBJ whole genome shotgun (WGS) entry which is preliminary data.</text>
</comment>
<dbReference type="Pfam" id="PF01370">
    <property type="entry name" value="Epimerase"/>
    <property type="match status" value="1"/>
</dbReference>
<dbReference type="InterPro" id="IPR036291">
    <property type="entry name" value="NAD(P)-bd_dom_sf"/>
</dbReference>
<gene>
    <name evidence="3" type="ORF">GFD30_24115</name>
</gene>
<organism evidence="3 4">
    <name type="scientific">Glycomyces albidus</name>
    <dbReference type="NCBI Taxonomy" id="2656774"/>
    <lineage>
        <taxon>Bacteria</taxon>
        <taxon>Bacillati</taxon>
        <taxon>Actinomycetota</taxon>
        <taxon>Actinomycetes</taxon>
        <taxon>Glycomycetales</taxon>
        <taxon>Glycomycetaceae</taxon>
        <taxon>Glycomyces</taxon>
    </lineage>
</organism>
<keyword evidence="4" id="KW-1185">Reference proteome</keyword>
<protein>
    <submittedName>
        <fullName evidence="3">NAD-dependent epimerase/dehydratase family protein</fullName>
    </submittedName>
</protein>
<dbReference type="EMBL" id="WIAO01000050">
    <property type="protein sequence ID" value="MQM28619.1"/>
    <property type="molecule type" value="Genomic_DNA"/>
</dbReference>
<dbReference type="PANTHER" id="PTHR48079:SF6">
    <property type="entry name" value="NAD(P)-BINDING DOMAIN-CONTAINING PROTEIN-RELATED"/>
    <property type="match status" value="1"/>
</dbReference>
<dbReference type="Gene3D" id="3.40.50.720">
    <property type="entry name" value="NAD(P)-binding Rossmann-like Domain"/>
    <property type="match status" value="1"/>
</dbReference>
<name>A0A6L5GFY6_9ACTN</name>
<dbReference type="InterPro" id="IPR051783">
    <property type="entry name" value="NAD(P)-dependent_oxidoreduct"/>
</dbReference>
<proteinExistence type="predicted"/>
<dbReference type="AlphaFoldDB" id="A0A6L5GFY6"/>
<reference evidence="3 4" key="1">
    <citation type="submission" date="2019-10" db="EMBL/GenBank/DDBJ databases">
        <title>Glycomyces albidus sp. nov., a novel actinomycete isolated from rhizosphere soil of wheat (Triticum aestivum L.).</title>
        <authorList>
            <person name="Qian L."/>
        </authorList>
    </citation>
    <scope>NUCLEOTIDE SEQUENCE [LARGE SCALE GENOMIC DNA]</scope>
    <source>
        <strain evidence="3 4">NEAU-7082</strain>
    </source>
</reference>
<dbReference type="PANTHER" id="PTHR48079">
    <property type="entry name" value="PROTEIN YEEZ"/>
    <property type="match status" value="1"/>
</dbReference>
<dbReference type="SUPFAM" id="SSF51735">
    <property type="entry name" value="NAD(P)-binding Rossmann-fold domains"/>
    <property type="match status" value="1"/>
</dbReference>
<accession>A0A6L5GFY6</accession>
<feature type="domain" description="NAD-dependent epimerase/dehydratase" evidence="2">
    <location>
        <begin position="3"/>
        <end position="230"/>
    </location>
</feature>
<dbReference type="Proteomes" id="UP000477750">
    <property type="component" value="Unassembled WGS sequence"/>
</dbReference>
<evidence type="ECO:0000256" key="1">
    <source>
        <dbReference type="SAM" id="MobiDB-lite"/>
    </source>
</evidence>
<feature type="region of interest" description="Disordered" evidence="1">
    <location>
        <begin position="304"/>
        <end position="330"/>
    </location>
</feature>
<dbReference type="RefSeq" id="WP_153027712.1">
    <property type="nucleotide sequence ID" value="NZ_WIAO01000050.1"/>
</dbReference>